<feature type="transmembrane region" description="Helical" evidence="1">
    <location>
        <begin position="41"/>
        <end position="62"/>
    </location>
</feature>
<keyword evidence="3" id="KW-1185">Reference proteome</keyword>
<dbReference type="STRING" id="1276257.SSABA_v1c08820"/>
<evidence type="ECO:0000313" key="3">
    <source>
        <dbReference type="Proteomes" id="UP000019265"/>
    </source>
</evidence>
<feature type="transmembrane region" description="Helical" evidence="1">
    <location>
        <begin position="12"/>
        <end position="35"/>
    </location>
</feature>
<sequence>MGSYGSLTKLQKIIICSIGLMSVFCLAIGGIILFWDFFVIGLVFLILGAVGFIGTTITWIIFEFINKRS</sequence>
<keyword evidence="1" id="KW-1133">Transmembrane helix</keyword>
<dbReference type="AlphaFoldDB" id="W6ABB3"/>
<evidence type="ECO:0000256" key="1">
    <source>
        <dbReference type="SAM" id="Phobius"/>
    </source>
</evidence>
<evidence type="ECO:0008006" key="4">
    <source>
        <dbReference type="Google" id="ProtNLM"/>
    </source>
</evidence>
<protein>
    <recommendedName>
        <fullName evidence="4">Transmembrane protein</fullName>
    </recommendedName>
</protein>
<accession>W6ABB3</accession>
<keyword evidence="1" id="KW-0472">Membrane</keyword>
<proteinExistence type="predicted"/>
<evidence type="ECO:0000313" key="2">
    <source>
        <dbReference type="EMBL" id="AHI54281.1"/>
    </source>
</evidence>
<gene>
    <name evidence="2" type="ORF">SSABA_v1c08820</name>
</gene>
<dbReference type="HOGENOM" id="CLU_2773841_0_0_14"/>
<dbReference type="KEGG" id="ssab:SSABA_v1c08820"/>
<dbReference type="PATRIC" id="fig|1276257.3.peg.895"/>
<name>W6ABB3_9MOLU</name>
<dbReference type="EMBL" id="CP006934">
    <property type="protein sequence ID" value="AHI54281.1"/>
    <property type="molecule type" value="Genomic_DNA"/>
</dbReference>
<reference evidence="2 3" key="1">
    <citation type="journal article" date="2014" name="Genome Biol. Evol.">
        <title>Molecular evolution of the substrate utilization strategies and putative virulence factors in mosquito-associated Spiroplasma species.</title>
        <authorList>
            <person name="Chang T.H."/>
            <person name="Lo W.S."/>
            <person name="Ku C."/>
            <person name="Chen L.L."/>
            <person name="Kuo C.H."/>
        </authorList>
    </citation>
    <scope>NUCLEOTIDE SEQUENCE [LARGE SCALE GENOMIC DNA]</scope>
    <source>
        <strain evidence="2">Ar-1343</strain>
    </source>
</reference>
<keyword evidence="1" id="KW-0812">Transmembrane</keyword>
<dbReference type="Proteomes" id="UP000019265">
    <property type="component" value="Chromosome"/>
</dbReference>
<organism evidence="2 3">
    <name type="scientific">Spiroplasma sabaudiense Ar-1343</name>
    <dbReference type="NCBI Taxonomy" id="1276257"/>
    <lineage>
        <taxon>Bacteria</taxon>
        <taxon>Bacillati</taxon>
        <taxon>Mycoplasmatota</taxon>
        <taxon>Mollicutes</taxon>
        <taxon>Entomoplasmatales</taxon>
        <taxon>Spiroplasmataceae</taxon>
        <taxon>Spiroplasma</taxon>
    </lineage>
</organism>